<dbReference type="EMBL" id="LSRL02000003">
    <property type="protein sequence ID" value="TDG52528.1"/>
    <property type="molecule type" value="Genomic_DNA"/>
</dbReference>
<dbReference type="PANTHER" id="PTHR46437:SF1">
    <property type="entry name" value="MORN REPEAT-CONTAINING PROTEIN 5"/>
    <property type="match status" value="1"/>
</dbReference>
<dbReference type="SUPFAM" id="SSF82185">
    <property type="entry name" value="Histone H3 K4-specific methyltransferase SET7/9 N-terminal domain"/>
    <property type="match status" value="1"/>
</dbReference>
<accession>A0A484BUS0</accession>
<dbReference type="STRING" id="7232.A0A484BUS0"/>
<dbReference type="Pfam" id="PF02493">
    <property type="entry name" value="MORN"/>
    <property type="match status" value="2"/>
</dbReference>
<dbReference type="AlphaFoldDB" id="A0A484BUS0"/>
<reference evidence="8 9" key="1">
    <citation type="journal article" date="2019" name="J. Hered.">
        <title>An Improved Genome Assembly for Drosophila navojoa, the Basal Species in the mojavensis Cluster.</title>
        <authorList>
            <person name="Vanderlinde T."/>
            <person name="Dupim E.G."/>
            <person name="Nazario-Yepiz N.O."/>
            <person name="Carvalho A.B."/>
        </authorList>
    </citation>
    <scope>NUCLEOTIDE SEQUENCE [LARGE SCALE GENOMIC DNA]</scope>
    <source>
        <strain evidence="8">Navoj_Jal97</strain>
        <tissue evidence="8">Whole organism</tissue>
    </source>
</reference>
<keyword evidence="9" id="KW-1185">Reference proteome</keyword>
<evidence type="ECO:0000256" key="2">
    <source>
        <dbReference type="ARBA" id="ARBA00016322"/>
    </source>
</evidence>
<dbReference type="OMA" id="VEDMWFS"/>
<comment type="caution">
    <text evidence="8">The sequence shown here is derived from an EMBL/GenBank/DDBJ whole genome shotgun (WGS) entry which is preliminary data.</text>
</comment>
<organism evidence="8 9">
    <name type="scientific">Drosophila navojoa</name>
    <name type="common">Fruit fly</name>
    <dbReference type="NCBI Taxonomy" id="7232"/>
    <lineage>
        <taxon>Eukaryota</taxon>
        <taxon>Metazoa</taxon>
        <taxon>Ecdysozoa</taxon>
        <taxon>Arthropoda</taxon>
        <taxon>Hexapoda</taxon>
        <taxon>Insecta</taxon>
        <taxon>Pterygota</taxon>
        <taxon>Neoptera</taxon>
        <taxon>Endopterygota</taxon>
        <taxon>Diptera</taxon>
        <taxon>Brachycera</taxon>
        <taxon>Muscomorpha</taxon>
        <taxon>Ephydroidea</taxon>
        <taxon>Drosophilidae</taxon>
        <taxon>Drosophila</taxon>
    </lineage>
</organism>
<dbReference type="Proteomes" id="UP000295192">
    <property type="component" value="Unassembled WGS sequence"/>
</dbReference>
<evidence type="ECO:0000256" key="1">
    <source>
        <dbReference type="ARBA" id="ARBA00004230"/>
    </source>
</evidence>
<keyword evidence="6" id="KW-0966">Cell projection</keyword>
<evidence type="ECO:0000256" key="4">
    <source>
        <dbReference type="ARBA" id="ARBA00022846"/>
    </source>
</evidence>
<feature type="region of interest" description="Disordered" evidence="7">
    <location>
        <begin position="290"/>
        <end position="320"/>
    </location>
</feature>
<dbReference type="OrthoDB" id="300500at2759"/>
<dbReference type="GO" id="GO:0031514">
    <property type="term" value="C:motile cilium"/>
    <property type="evidence" value="ECO:0007669"/>
    <property type="project" value="UniProtKB-SubCell"/>
</dbReference>
<dbReference type="PANTHER" id="PTHR46437">
    <property type="entry name" value="MORN REPEAT-CONTAINING PROTEIN 5"/>
    <property type="match status" value="1"/>
</dbReference>
<comment type="subcellular location">
    <subcellularLocation>
        <location evidence="1">Cell projection</location>
        <location evidence="1">Cilium</location>
        <location evidence="1">Flagellum</location>
    </subcellularLocation>
</comment>
<protein>
    <recommendedName>
        <fullName evidence="2">MORN repeat-containing protein 5</fullName>
    </recommendedName>
</protein>
<dbReference type="Gene3D" id="2.20.110.10">
    <property type="entry name" value="Histone H3 K4-specific methyltransferase SET7/9 N-terminal domain"/>
    <property type="match status" value="1"/>
</dbReference>
<dbReference type="InterPro" id="IPR003409">
    <property type="entry name" value="MORN"/>
</dbReference>
<keyword evidence="4" id="KW-0282">Flagellum</keyword>
<evidence type="ECO:0000256" key="5">
    <source>
        <dbReference type="ARBA" id="ARBA00023069"/>
    </source>
</evidence>
<evidence type="ECO:0000256" key="7">
    <source>
        <dbReference type="SAM" id="MobiDB-lite"/>
    </source>
</evidence>
<dbReference type="KEGG" id="dnv:108650499"/>
<evidence type="ECO:0000313" key="8">
    <source>
        <dbReference type="EMBL" id="TDG52528.1"/>
    </source>
</evidence>
<proteinExistence type="predicted"/>
<evidence type="ECO:0000313" key="9">
    <source>
        <dbReference type="Proteomes" id="UP000295192"/>
    </source>
</evidence>
<gene>
    <name evidence="8" type="ORF">AWZ03_000761</name>
</gene>
<evidence type="ECO:0000256" key="3">
    <source>
        <dbReference type="ARBA" id="ARBA00022737"/>
    </source>
</evidence>
<keyword evidence="3" id="KW-0677">Repeat</keyword>
<dbReference type="InterPro" id="IPR042814">
    <property type="entry name" value="Morn5"/>
</dbReference>
<evidence type="ECO:0000256" key="6">
    <source>
        <dbReference type="ARBA" id="ARBA00023273"/>
    </source>
</evidence>
<keyword evidence="5" id="KW-0969">Cilium</keyword>
<sequence>MAGEAGDVTSMNFLTGSSFEGSWNSSVRMMDGFGSYRYPDGSEYRGRFSNGKFHGFGHLKLAPPYRLTIKGEFKNGKLVNVEDMWFSDGLHVKGSFENDQFVSDEWDYLTPSDRRYQAERHYGQQPVGPTAYLTKSLPPRQVPAKCFDVEEGLYNSASGWLFDREPPFTKALYIGCAQERDWIMRYCRTQPFADFIEPLPSFCRDIVKNNLETELGQLKDIAIYAPNQEINRSRYFPKVCHEKLPVDTEQPRYERPSFQMLNATELCLDDHIAKEQVKAEEHKTAWINSRETGTMPPMPRDRVWTSSSDPRGGDSGVSCTISKSMSEKNLKTNVRTYYEAAMELAGKKHAESLYVVQSNMKRPASFADIRQSVFEF</sequence>
<name>A0A484BUS0_DRONA</name>